<feature type="domain" description="Symplekin C-terminal" evidence="6">
    <location>
        <begin position="931"/>
        <end position="1104"/>
    </location>
</feature>
<dbReference type="GO" id="GO:0006397">
    <property type="term" value="P:mRNA processing"/>
    <property type="evidence" value="ECO:0007669"/>
    <property type="project" value="UniProtKB-KW"/>
</dbReference>
<dbReference type="InterPro" id="IPR022075">
    <property type="entry name" value="Symplekin_C"/>
</dbReference>
<sequence>MESQVSELFSALSTGNQSSKEATDTFLQIQELVFNRDPSGSLLQSCLTQLRSLYHLQNASLLAAIIHFISVASARDHRFLKELFDVATATFILSHSTEKNMIKAVTHAQSNLNRAMMYVYNGPVEEGSSRKELWGSIVGNAEQMASMIRNCDWIQHPNTISSVNVHLRIYKFLEQIVLVMSEAKEYTVYRDLARSNIQPDAVTLDKLNRNSAIMELEQFVQVGNCTLLSMCYPLATEKVMHGWMVPWGKKRNNSPWAIKKREHCIMINSLSLLAGLRPYWMSCIVPVLLALYHEDPSKFAALNGAVIETLASNLVKLLSIPDAHPVQDEITGCLIALKASERAFRAISKSKEPRRKYVSAPSEASLRKARLGKRTAADALSERRRKERSDGQESSTHKRARTVSTHTAMTLTHDDLVNVPAANVVDFVLDNYTIDLPLPPAKLKLQLFPSELKNRAFTLLQKMATPSSVLAIRAASDRMRAAGSNTGNECTVVSIFDEVTADDIAAWISKNASTIAEPLVDLAEDNTVQVYLKAVSPTWCHEMALGAFNRILESFKGVGMSGGRQARHILLCRLASILSASQNENSTGDKELALFYKIIDFVLEDYSSRFQLAGLMLVQLYSQMLVEENSKDTSTKLQIYRTCVRRFFSAMASKCLKEAQDAATLSTTANARKIFTSMVNNLPVVSTELVEVLVSLCQSKHGIVLGITLLRDLMKERNSCFKPFLQVLLSLACHEDKVCRNTAIRCIVNQLCGILPAQLPIEKFSIKMVQSLGRDACTEMDEFVQEDVKCMEMDQDKSTMLSKYVEKLQLETLNLTPTPTKEEDIVRRLELHLALCAKKPELLSHIIKAYSSASESAHLVMFHIIEKLIKHLKQRGSEGDVIAYLDGFDHAAVTFVCHIIQILCHRSKPTDDLVLKILKLYQDHTHVIDAISILIPILPVIKPDLLLPLLPDILRLPGPRLSVAFTRLLEVLPPYVTSPHDILFALHKIEDNTMQEKATSAISMCLEHHKHAFPPEVLGSLFQELIEMDPMPKLTLYTINIGVSAFPVMKDRVSKLLSELAERRCWEMDEMIWQEFVKCAAKTQPESLPMLLEKIPAPQLEEIIAFDSSLQYQLYRAAIDPNKEQEGDTGKSTNVNVRSDVMEYLQNLGIQEETDDPIE</sequence>
<comment type="subcellular location">
    <subcellularLocation>
        <location evidence="1">Nucleus</location>
    </subcellularLocation>
</comment>
<organism evidence="7">
    <name type="scientific">Albugo laibachii Nc14</name>
    <dbReference type="NCBI Taxonomy" id="890382"/>
    <lineage>
        <taxon>Eukaryota</taxon>
        <taxon>Sar</taxon>
        <taxon>Stramenopiles</taxon>
        <taxon>Oomycota</taxon>
        <taxon>Peronosporomycetes</taxon>
        <taxon>Albuginales</taxon>
        <taxon>Albuginaceae</taxon>
        <taxon>Albugo</taxon>
    </lineage>
</organism>
<dbReference type="InterPro" id="IPR032460">
    <property type="entry name" value="Symplekin/Pta1_N"/>
</dbReference>
<dbReference type="EMBL" id="FR824051">
    <property type="protein sequence ID" value="CCA14834.1"/>
    <property type="molecule type" value="Genomic_DNA"/>
</dbReference>
<evidence type="ECO:0000256" key="1">
    <source>
        <dbReference type="ARBA" id="ARBA00004123"/>
    </source>
</evidence>
<gene>
    <name evidence="7" type="primary">AlNc14C6G876</name>
    <name evidence="7" type="ORF">ALNC14_009770</name>
</gene>
<dbReference type="AlphaFoldDB" id="F0W1A7"/>
<reference evidence="7" key="2">
    <citation type="submission" date="2011-02" db="EMBL/GenBank/DDBJ databases">
        <authorList>
            <person name="MacLean D."/>
        </authorList>
    </citation>
    <scope>NUCLEOTIDE SEQUENCE</scope>
</reference>
<keyword evidence="2" id="KW-0507">mRNA processing</keyword>
<protein>
    <submittedName>
        <fullName evidence="7">Uncharacterized protein AlNc14C6G876</fullName>
    </submittedName>
</protein>
<feature type="domain" description="Symplekin/Pta1 N-terminal" evidence="5">
    <location>
        <begin position="129"/>
        <end position="350"/>
    </location>
</feature>
<evidence type="ECO:0000259" key="5">
    <source>
        <dbReference type="Pfam" id="PF11935"/>
    </source>
</evidence>
<dbReference type="HOGENOM" id="CLU_007051_0_0_1"/>
<name>F0W1A7_9STRA</name>
<dbReference type="Pfam" id="PF12295">
    <property type="entry name" value="Symplekin_C"/>
    <property type="match status" value="1"/>
</dbReference>
<evidence type="ECO:0000259" key="6">
    <source>
        <dbReference type="Pfam" id="PF12295"/>
    </source>
</evidence>
<evidence type="ECO:0000256" key="3">
    <source>
        <dbReference type="ARBA" id="ARBA00023242"/>
    </source>
</evidence>
<dbReference type="Pfam" id="PF11935">
    <property type="entry name" value="SYMPK_PTA1_N"/>
    <property type="match status" value="1"/>
</dbReference>
<accession>F0W1A7</accession>
<dbReference type="GO" id="GO:0005847">
    <property type="term" value="C:mRNA cleavage and polyadenylation specificity factor complex"/>
    <property type="evidence" value="ECO:0007669"/>
    <property type="project" value="TreeGrafter"/>
</dbReference>
<evidence type="ECO:0000256" key="4">
    <source>
        <dbReference type="SAM" id="MobiDB-lite"/>
    </source>
</evidence>
<reference evidence="7" key="1">
    <citation type="journal article" date="2011" name="PLoS Biol.">
        <title>Gene gain and loss during evolution of obligate parasitism in the white rust pathogen of Arabidopsis thaliana.</title>
        <authorList>
            <person name="Kemen E."/>
            <person name="Gardiner A."/>
            <person name="Schultz-Larsen T."/>
            <person name="Kemen A.C."/>
            <person name="Balmuth A.L."/>
            <person name="Robert-Seilaniantz A."/>
            <person name="Bailey K."/>
            <person name="Holub E."/>
            <person name="Studholme D.J."/>
            <person name="Maclean D."/>
            <person name="Jones J.D."/>
        </authorList>
    </citation>
    <scope>NUCLEOTIDE SEQUENCE</scope>
</reference>
<proteinExistence type="predicted"/>
<dbReference type="SUPFAM" id="SSF48371">
    <property type="entry name" value="ARM repeat"/>
    <property type="match status" value="1"/>
</dbReference>
<dbReference type="InterPro" id="IPR021850">
    <property type="entry name" value="Symplekin/Pta1"/>
</dbReference>
<dbReference type="PANTHER" id="PTHR15245">
    <property type="entry name" value="SYMPLEKIN-RELATED"/>
    <property type="match status" value="1"/>
</dbReference>
<evidence type="ECO:0000256" key="2">
    <source>
        <dbReference type="ARBA" id="ARBA00022664"/>
    </source>
</evidence>
<keyword evidence="3" id="KW-0539">Nucleus</keyword>
<evidence type="ECO:0000313" key="7">
    <source>
        <dbReference type="EMBL" id="CCA14834.1"/>
    </source>
</evidence>
<feature type="compositionally biased region" description="Basic and acidic residues" evidence="4">
    <location>
        <begin position="380"/>
        <end position="391"/>
    </location>
</feature>
<dbReference type="InterPro" id="IPR011989">
    <property type="entry name" value="ARM-like"/>
</dbReference>
<feature type="region of interest" description="Disordered" evidence="4">
    <location>
        <begin position="369"/>
        <end position="404"/>
    </location>
</feature>
<dbReference type="Gene3D" id="1.25.10.10">
    <property type="entry name" value="Leucine-rich Repeat Variant"/>
    <property type="match status" value="1"/>
</dbReference>
<dbReference type="InterPro" id="IPR016024">
    <property type="entry name" value="ARM-type_fold"/>
</dbReference>
<dbReference type="PANTHER" id="PTHR15245:SF20">
    <property type="entry name" value="SYMPLEKIN"/>
    <property type="match status" value="1"/>
</dbReference>